<accession>G9A9R8</accession>
<sequence length="325" mass="34346">MMNRRKYLLAGLAIAACLAATSFASQASDWPSRSITLVVPLAPGGSTDATARLLAEHLRKELGQQVVVENRAGAGGNIGAASVAKAEPDGYTLLMATNTLATNVTLYKDMGFNLAEDLVPISQVALIPNVLVVNNDVPARTLKEFINYAREQKDSVQYGSAGTGTSSHLTGALFGSMAQAEMLHIPYKGGAPANTDLIGGQIQAVFAPMVEVLPYIESGKLHALGVTTKNRSPRLPEVPAIGEALPGFEFVLWNGVFAPVDTPPDIVDELAKIVGKVMQEPAMRKQLSDLGSTPVGNTPAEFKKILQSEIEKSAELVKLSGARVD</sequence>
<dbReference type="EMBL" id="HE616890">
    <property type="protein sequence ID" value="CCE96989.1"/>
    <property type="molecule type" value="Genomic_DNA"/>
</dbReference>
<proteinExistence type="inferred from homology"/>
<dbReference type="PATRIC" id="fig|380.5.peg.2653"/>
<dbReference type="Pfam" id="PF03401">
    <property type="entry name" value="TctC"/>
    <property type="match status" value="1"/>
</dbReference>
<feature type="chain" id="PRO_5003519407" description="Tripartite tricarboxylate transporter substrate binding protein" evidence="2">
    <location>
        <begin position="28"/>
        <end position="325"/>
    </location>
</feature>
<feature type="signal peptide" evidence="2">
    <location>
        <begin position="1"/>
        <end position="27"/>
    </location>
</feature>
<dbReference type="Gene3D" id="3.40.190.10">
    <property type="entry name" value="Periplasmic binding protein-like II"/>
    <property type="match status" value="1"/>
</dbReference>
<dbReference type="PROSITE" id="PS51257">
    <property type="entry name" value="PROKAR_LIPOPROTEIN"/>
    <property type="match status" value="1"/>
</dbReference>
<organism evidence="3 4">
    <name type="scientific">Sinorhizobium fredii (strain HH103)</name>
    <dbReference type="NCBI Taxonomy" id="1117943"/>
    <lineage>
        <taxon>Bacteria</taxon>
        <taxon>Pseudomonadati</taxon>
        <taxon>Pseudomonadota</taxon>
        <taxon>Alphaproteobacteria</taxon>
        <taxon>Hyphomicrobiales</taxon>
        <taxon>Rhizobiaceae</taxon>
        <taxon>Sinorhizobium/Ensifer group</taxon>
        <taxon>Sinorhizobium</taxon>
    </lineage>
</organism>
<dbReference type="eggNOG" id="COG3181">
    <property type="taxonomic scope" value="Bacteria"/>
</dbReference>
<protein>
    <recommendedName>
        <fullName evidence="5">Tripartite tricarboxylate transporter substrate binding protein</fullName>
    </recommendedName>
</protein>
<dbReference type="STRING" id="1117943.SFHH103_02494"/>
<name>G9A9R8_SINF1</name>
<dbReference type="Proteomes" id="UP000007735">
    <property type="component" value="Chromosome"/>
</dbReference>
<dbReference type="PANTHER" id="PTHR42928:SF5">
    <property type="entry name" value="BLR1237 PROTEIN"/>
    <property type="match status" value="1"/>
</dbReference>
<evidence type="ECO:0000256" key="2">
    <source>
        <dbReference type="SAM" id="SignalP"/>
    </source>
</evidence>
<dbReference type="PIRSF" id="PIRSF017082">
    <property type="entry name" value="YflP"/>
    <property type="match status" value="1"/>
</dbReference>
<dbReference type="AlphaFoldDB" id="G9A9R8"/>
<dbReference type="SUPFAM" id="SSF53850">
    <property type="entry name" value="Periplasmic binding protein-like II"/>
    <property type="match status" value="1"/>
</dbReference>
<evidence type="ECO:0008006" key="5">
    <source>
        <dbReference type="Google" id="ProtNLM"/>
    </source>
</evidence>
<evidence type="ECO:0000313" key="3">
    <source>
        <dbReference type="EMBL" id="CCE96989.1"/>
    </source>
</evidence>
<keyword evidence="2" id="KW-0732">Signal</keyword>
<dbReference type="HOGENOM" id="CLU_045683_0_0_5"/>
<evidence type="ECO:0000313" key="4">
    <source>
        <dbReference type="Proteomes" id="UP000007735"/>
    </source>
</evidence>
<dbReference type="Gene3D" id="3.40.190.150">
    <property type="entry name" value="Bordetella uptake gene, domain 1"/>
    <property type="match status" value="1"/>
</dbReference>
<comment type="similarity">
    <text evidence="1">Belongs to the UPF0065 (bug) family.</text>
</comment>
<reference evidence="3 4" key="1">
    <citation type="journal article" date="2012" name="J. Bacteriol.">
        <title>Genome sequence of the soybean symbiont Sinorhizobium fredii HH103.</title>
        <authorList>
            <person name="Weidner S."/>
            <person name="Becker A."/>
            <person name="Bonilla I."/>
            <person name="Jaenicke S."/>
            <person name="Lloret J."/>
            <person name="Margaret I."/>
            <person name="Puhler A."/>
            <person name="Ruiz-Sainz J.E."/>
            <person name="Schneiker-Bekel S."/>
            <person name="Szczepanowski R."/>
            <person name="Vinardell J.M."/>
            <person name="Zehner S."/>
            <person name="Gottfert M."/>
        </authorList>
    </citation>
    <scope>NUCLEOTIDE SEQUENCE [LARGE SCALE GENOMIC DNA]</scope>
    <source>
        <strain evidence="3 4">HH103</strain>
    </source>
</reference>
<dbReference type="KEGG" id="sfh:SFHH103_02494"/>
<dbReference type="InterPro" id="IPR005064">
    <property type="entry name" value="BUG"/>
</dbReference>
<evidence type="ECO:0000256" key="1">
    <source>
        <dbReference type="ARBA" id="ARBA00006987"/>
    </source>
</evidence>
<gene>
    <name evidence="3" type="ordered locus">SFHH103_02494</name>
</gene>
<dbReference type="CDD" id="cd13578">
    <property type="entry name" value="PBP2_Bug27"/>
    <property type="match status" value="1"/>
</dbReference>
<dbReference type="InterPro" id="IPR042100">
    <property type="entry name" value="Bug_dom1"/>
</dbReference>
<dbReference type="PANTHER" id="PTHR42928">
    <property type="entry name" value="TRICARBOXYLATE-BINDING PROTEIN"/>
    <property type="match status" value="1"/>
</dbReference>